<evidence type="ECO:0000256" key="9">
    <source>
        <dbReference type="HAMAP-Rule" id="MF_00135"/>
    </source>
</evidence>
<dbReference type="AlphaFoldDB" id="A0A1N6GD54"/>
<evidence type="ECO:0000256" key="4">
    <source>
        <dbReference type="ARBA" id="ARBA00022272"/>
    </source>
</evidence>
<dbReference type="STRING" id="1416779.SAMN05444409_1778"/>
<dbReference type="SUPFAM" id="SSF51366">
    <property type="entry name" value="Ribulose-phoshate binding barrel"/>
    <property type="match status" value="1"/>
</dbReference>
<evidence type="ECO:0000313" key="12">
    <source>
        <dbReference type="Proteomes" id="UP000185207"/>
    </source>
</evidence>
<dbReference type="EMBL" id="FSRK01000001">
    <property type="protein sequence ID" value="SIO05414.1"/>
    <property type="molecule type" value="Genomic_DNA"/>
</dbReference>
<comment type="similarity">
    <text evidence="9">Belongs to the TrpF family.</text>
</comment>
<dbReference type="GO" id="GO:0000162">
    <property type="term" value="P:L-tryptophan biosynthetic process"/>
    <property type="evidence" value="ECO:0007669"/>
    <property type="project" value="UniProtKB-UniRule"/>
</dbReference>
<dbReference type="PANTHER" id="PTHR42894">
    <property type="entry name" value="N-(5'-PHOSPHORIBOSYL)ANTHRANILATE ISOMERASE"/>
    <property type="match status" value="1"/>
</dbReference>
<name>A0A1N6GD54_9FLAO</name>
<evidence type="ECO:0000256" key="8">
    <source>
        <dbReference type="ARBA" id="ARBA00023235"/>
    </source>
</evidence>
<dbReference type="EC" id="5.3.1.24" evidence="3 9"/>
<evidence type="ECO:0000259" key="10">
    <source>
        <dbReference type="Pfam" id="PF00697"/>
    </source>
</evidence>
<evidence type="ECO:0000256" key="3">
    <source>
        <dbReference type="ARBA" id="ARBA00012572"/>
    </source>
</evidence>
<comment type="catalytic activity">
    <reaction evidence="1 9">
        <text>N-(5-phospho-beta-D-ribosyl)anthranilate = 1-(2-carboxyphenylamino)-1-deoxy-D-ribulose 5-phosphate</text>
        <dbReference type="Rhea" id="RHEA:21540"/>
        <dbReference type="ChEBI" id="CHEBI:18277"/>
        <dbReference type="ChEBI" id="CHEBI:58613"/>
        <dbReference type="EC" id="5.3.1.24"/>
    </reaction>
</comment>
<dbReference type="UniPathway" id="UPA00035">
    <property type="reaction ID" value="UER00042"/>
</dbReference>
<sequence length="222" mass="25234">MTQLKLKVCGLTKLDQIQELINLDVDFLGFIFYEKSPRYVLNHLNLKQISEIPHLQKVGVFVNEDLENIIEISEQANLNFIQLHGDETEDFISELKQKLNPKIGIIKVIRIGNQTSDELQKAINHQPSTIDYLLFDTDSKAFGGTGKTFDWNILNDIEIPIPYFLSGGVSLENTEDLKNINQKPTALDINSKFEIEAGNKDLQKVKEFLSLIKNETSISKLS</sequence>
<proteinExistence type="inferred from homology"/>
<evidence type="ECO:0000313" key="11">
    <source>
        <dbReference type="EMBL" id="SIO05414.1"/>
    </source>
</evidence>
<evidence type="ECO:0000256" key="6">
    <source>
        <dbReference type="ARBA" id="ARBA00022822"/>
    </source>
</evidence>
<organism evidence="11 12">
    <name type="scientific">Epilithonimonas zeae</name>
    <dbReference type="NCBI Taxonomy" id="1416779"/>
    <lineage>
        <taxon>Bacteria</taxon>
        <taxon>Pseudomonadati</taxon>
        <taxon>Bacteroidota</taxon>
        <taxon>Flavobacteriia</taxon>
        <taxon>Flavobacteriales</taxon>
        <taxon>Weeksellaceae</taxon>
        <taxon>Chryseobacterium group</taxon>
        <taxon>Epilithonimonas</taxon>
    </lineage>
</organism>
<dbReference type="InterPro" id="IPR011060">
    <property type="entry name" value="RibuloseP-bd_barrel"/>
</dbReference>
<keyword evidence="12" id="KW-1185">Reference proteome</keyword>
<comment type="pathway">
    <text evidence="2 9">Amino-acid biosynthesis; L-tryptophan biosynthesis; L-tryptophan from chorismate: step 3/5.</text>
</comment>
<keyword evidence="8 9" id="KW-0413">Isomerase</keyword>
<dbReference type="InterPro" id="IPR013785">
    <property type="entry name" value="Aldolase_TIM"/>
</dbReference>
<dbReference type="Gene3D" id="3.20.20.70">
    <property type="entry name" value="Aldolase class I"/>
    <property type="match status" value="1"/>
</dbReference>
<evidence type="ECO:0000256" key="2">
    <source>
        <dbReference type="ARBA" id="ARBA00004664"/>
    </source>
</evidence>
<dbReference type="Proteomes" id="UP000185207">
    <property type="component" value="Unassembled WGS sequence"/>
</dbReference>
<dbReference type="CDD" id="cd00405">
    <property type="entry name" value="PRAI"/>
    <property type="match status" value="1"/>
</dbReference>
<accession>A0A1N6GD54</accession>
<protein>
    <recommendedName>
        <fullName evidence="4 9">N-(5'-phosphoribosyl)anthranilate isomerase</fullName>
        <shortName evidence="9">PRAI</shortName>
        <ecNumber evidence="3 9">5.3.1.24</ecNumber>
    </recommendedName>
</protein>
<dbReference type="GO" id="GO:0004640">
    <property type="term" value="F:phosphoribosylanthranilate isomerase activity"/>
    <property type="evidence" value="ECO:0007669"/>
    <property type="project" value="UniProtKB-UniRule"/>
</dbReference>
<dbReference type="RefSeq" id="WP_074234794.1">
    <property type="nucleotide sequence ID" value="NZ_FSRK01000001.1"/>
</dbReference>
<dbReference type="PANTHER" id="PTHR42894:SF1">
    <property type="entry name" value="N-(5'-PHOSPHORIBOSYL)ANTHRANILATE ISOMERASE"/>
    <property type="match status" value="1"/>
</dbReference>
<keyword evidence="5 9" id="KW-0028">Amino-acid biosynthesis</keyword>
<dbReference type="InterPro" id="IPR001240">
    <property type="entry name" value="PRAI_dom"/>
</dbReference>
<gene>
    <name evidence="9" type="primary">trpF</name>
    <name evidence="11" type="ORF">SAMN05444409_1778</name>
</gene>
<reference evidence="12" key="1">
    <citation type="submission" date="2016-11" db="EMBL/GenBank/DDBJ databases">
        <authorList>
            <person name="Varghese N."/>
            <person name="Submissions S."/>
        </authorList>
    </citation>
    <scope>NUCLEOTIDE SEQUENCE [LARGE SCALE GENOMIC DNA]</scope>
    <source>
        <strain evidence="12">DSM 27623</strain>
    </source>
</reference>
<feature type="domain" description="N-(5'phosphoribosyl) anthranilate isomerase (PRAI)" evidence="10">
    <location>
        <begin position="7"/>
        <end position="209"/>
    </location>
</feature>
<dbReference type="InterPro" id="IPR044643">
    <property type="entry name" value="TrpF_fam"/>
</dbReference>
<keyword evidence="6 9" id="KW-0822">Tryptophan biosynthesis</keyword>
<evidence type="ECO:0000256" key="1">
    <source>
        <dbReference type="ARBA" id="ARBA00001164"/>
    </source>
</evidence>
<dbReference type="Pfam" id="PF00697">
    <property type="entry name" value="PRAI"/>
    <property type="match status" value="1"/>
</dbReference>
<keyword evidence="7 9" id="KW-0057">Aromatic amino acid biosynthesis</keyword>
<evidence type="ECO:0000256" key="5">
    <source>
        <dbReference type="ARBA" id="ARBA00022605"/>
    </source>
</evidence>
<dbReference type="OrthoDB" id="9786954at2"/>
<dbReference type="HAMAP" id="MF_00135">
    <property type="entry name" value="PRAI"/>
    <property type="match status" value="1"/>
</dbReference>
<evidence type="ECO:0000256" key="7">
    <source>
        <dbReference type="ARBA" id="ARBA00023141"/>
    </source>
</evidence>